<evidence type="ECO:0000256" key="1">
    <source>
        <dbReference type="SAM" id="MobiDB-lite"/>
    </source>
</evidence>
<evidence type="ECO:0000313" key="3">
    <source>
        <dbReference type="Proteomes" id="UP000324222"/>
    </source>
</evidence>
<feature type="region of interest" description="Disordered" evidence="1">
    <location>
        <begin position="45"/>
        <end position="70"/>
    </location>
</feature>
<keyword evidence="3" id="KW-1185">Reference proteome</keyword>
<dbReference type="Proteomes" id="UP000324222">
    <property type="component" value="Unassembled WGS sequence"/>
</dbReference>
<feature type="region of interest" description="Disordered" evidence="1">
    <location>
        <begin position="1"/>
        <end position="22"/>
    </location>
</feature>
<feature type="compositionally biased region" description="Polar residues" evidence="1">
    <location>
        <begin position="1"/>
        <end position="10"/>
    </location>
</feature>
<organism evidence="2 3">
    <name type="scientific">Portunus trituberculatus</name>
    <name type="common">Swimming crab</name>
    <name type="synonym">Neptunus trituberculatus</name>
    <dbReference type="NCBI Taxonomy" id="210409"/>
    <lineage>
        <taxon>Eukaryota</taxon>
        <taxon>Metazoa</taxon>
        <taxon>Ecdysozoa</taxon>
        <taxon>Arthropoda</taxon>
        <taxon>Crustacea</taxon>
        <taxon>Multicrustacea</taxon>
        <taxon>Malacostraca</taxon>
        <taxon>Eumalacostraca</taxon>
        <taxon>Eucarida</taxon>
        <taxon>Decapoda</taxon>
        <taxon>Pleocyemata</taxon>
        <taxon>Brachyura</taxon>
        <taxon>Eubrachyura</taxon>
        <taxon>Portunoidea</taxon>
        <taxon>Portunidae</taxon>
        <taxon>Portuninae</taxon>
        <taxon>Portunus</taxon>
    </lineage>
</organism>
<dbReference type="EMBL" id="VSRR010000028">
    <property type="protein sequence ID" value="MPC08392.1"/>
    <property type="molecule type" value="Genomic_DNA"/>
</dbReference>
<accession>A0A5B7CFI8</accession>
<reference evidence="2 3" key="1">
    <citation type="submission" date="2019-05" db="EMBL/GenBank/DDBJ databases">
        <title>Another draft genome of Portunus trituberculatus and its Hox gene families provides insights of decapod evolution.</title>
        <authorList>
            <person name="Jeong J.-H."/>
            <person name="Song I."/>
            <person name="Kim S."/>
            <person name="Choi T."/>
            <person name="Kim D."/>
            <person name="Ryu S."/>
            <person name="Kim W."/>
        </authorList>
    </citation>
    <scope>NUCLEOTIDE SEQUENCE [LARGE SCALE GENOMIC DNA]</scope>
    <source>
        <tissue evidence="2">Muscle</tissue>
    </source>
</reference>
<name>A0A5B7CFI8_PORTR</name>
<dbReference type="AlphaFoldDB" id="A0A5B7CFI8"/>
<protein>
    <submittedName>
        <fullName evidence="2">Uncharacterized protein</fullName>
    </submittedName>
</protein>
<sequence>MNNFHSNWNSGREGRGAPPSVTWSATRHSEAFYFYSPSRRFPTGRLPLGNPHALARSPSRGVRYNEDNKPSFRGASVNAALCVAASEPTRRFGHSLTETLR</sequence>
<evidence type="ECO:0000313" key="2">
    <source>
        <dbReference type="EMBL" id="MPC08392.1"/>
    </source>
</evidence>
<proteinExistence type="predicted"/>
<comment type="caution">
    <text evidence="2">The sequence shown here is derived from an EMBL/GenBank/DDBJ whole genome shotgun (WGS) entry which is preliminary data.</text>
</comment>
<gene>
    <name evidence="2" type="ORF">E2C01_000978</name>
</gene>